<proteinExistence type="predicted"/>
<dbReference type="Proteomes" id="UP000249099">
    <property type="component" value="Unassembled WGS sequence"/>
</dbReference>
<gene>
    <name evidence="1" type="ORF">B8A44_07830</name>
</gene>
<dbReference type="EMBL" id="NAQV01000023">
    <property type="protein sequence ID" value="RAN62449.1"/>
    <property type="molecule type" value="Genomic_DNA"/>
</dbReference>
<dbReference type="AlphaFoldDB" id="A0A328KNX8"/>
<dbReference type="CDD" id="cd12215">
    <property type="entry name" value="ChiC_BD"/>
    <property type="match status" value="1"/>
</dbReference>
<dbReference type="Gene3D" id="2.10.10.90">
    <property type="match status" value="1"/>
</dbReference>
<dbReference type="RefSeq" id="WP_112790397.1">
    <property type="nucleotide sequence ID" value="NZ_NAQV01000023.1"/>
</dbReference>
<name>A0A328KNX8_9LACT</name>
<accession>A0A328KNX8</accession>
<protein>
    <submittedName>
        <fullName evidence="1">Uncharacterized protein</fullName>
    </submittedName>
</protein>
<comment type="caution">
    <text evidence="1">The sequence shown here is derived from an EMBL/GenBank/DDBJ whole genome shotgun (WGS) entry which is preliminary data.</text>
</comment>
<reference evidence="1 2" key="1">
    <citation type="submission" date="2017-03" db="EMBL/GenBank/DDBJ databases">
        <title>wgs assembly of Dolosigranulum pigrum KPL CDC strains.</title>
        <authorList>
            <person name="Brugger S.D."/>
            <person name="Pettigrew M."/>
            <person name="Kong Y."/>
            <person name="Lemon K.P."/>
        </authorList>
    </citation>
    <scope>NUCLEOTIDE SEQUENCE [LARGE SCALE GENOMIC DNA]</scope>
    <source>
        <strain evidence="1 2">KPL1931_CDC4294-98</strain>
    </source>
</reference>
<evidence type="ECO:0000313" key="1">
    <source>
        <dbReference type="EMBL" id="RAN62449.1"/>
    </source>
</evidence>
<evidence type="ECO:0000313" key="2">
    <source>
        <dbReference type="Proteomes" id="UP000249099"/>
    </source>
</evidence>
<organism evidence="1 2">
    <name type="scientific">Dolosigranulum pigrum</name>
    <dbReference type="NCBI Taxonomy" id="29394"/>
    <lineage>
        <taxon>Bacteria</taxon>
        <taxon>Bacillati</taxon>
        <taxon>Bacillota</taxon>
        <taxon>Bacilli</taxon>
        <taxon>Lactobacillales</taxon>
        <taxon>Carnobacteriaceae</taxon>
        <taxon>Dolosigranulum</taxon>
    </lineage>
</organism>
<sequence length="240" mass="26940">MSRSNFPNGVDTFKELYDLPADKVSKAEKLTQLKMKAKEDLSHTEQEQIKVLTNELQDYLITPETWNKFGDALVAMQKFFNTEVTGYIDKKKSAWRDHADHFSVVGRWVAGKHYAAQNIVTHPETGDFYICLQGHTSSQANRPNGSGNTYWIQGSKSVKGDIGLNAMFKGQWNSSKRYVTGDAVSYGTEGQELIYIAMSDSVNSNPSTTRGVWQLYDKLYVGRSAPRTAPAGLHFIEIVE</sequence>